<evidence type="ECO:0000256" key="1">
    <source>
        <dbReference type="ARBA" id="ARBA00022448"/>
    </source>
</evidence>
<dbReference type="GO" id="GO:0046872">
    <property type="term" value="F:metal ion binding"/>
    <property type="evidence" value="ECO:0007669"/>
    <property type="project" value="UniProtKB-KW"/>
</dbReference>
<evidence type="ECO:0000259" key="8">
    <source>
        <dbReference type="PROSITE" id="PS51007"/>
    </source>
</evidence>
<accession>A0A6M4A624</accession>
<feature type="domain" description="Cytochrome c" evidence="8">
    <location>
        <begin position="31"/>
        <end position="110"/>
    </location>
</feature>
<dbReference type="KEGG" id="upi:EJG51_014340"/>
<dbReference type="PANTHER" id="PTHR37823">
    <property type="entry name" value="CYTOCHROME C-553-LIKE"/>
    <property type="match status" value="1"/>
</dbReference>
<dbReference type="Proteomes" id="UP000274350">
    <property type="component" value="Chromosome"/>
</dbReference>
<gene>
    <name evidence="9" type="ORF">EJG51_014340</name>
</gene>
<evidence type="ECO:0000256" key="4">
    <source>
        <dbReference type="ARBA" id="ARBA00022982"/>
    </source>
</evidence>
<dbReference type="Gene3D" id="1.10.760.10">
    <property type="entry name" value="Cytochrome c-like domain"/>
    <property type="match status" value="1"/>
</dbReference>
<dbReference type="EMBL" id="CP051152">
    <property type="protein sequence ID" value="QJQ06822.1"/>
    <property type="molecule type" value="Genomic_DNA"/>
</dbReference>
<sequence>MSMIFKNIGKAALLAAMTGVLGNVVMAQDAQQIAAGKKLFTQTAVPACAVCHTLKHAGAEGEVGPILDELKPDAARVEKAIRNGIGLMPAFTTLTEEQVKLLAKYVSGVAGK</sequence>
<dbReference type="SUPFAM" id="SSF46626">
    <property type="entry name" value="Cytochrome c"/>
    <property type="match status" value="1"/>
</dbReference>
<feature type="signal peptide" evidence="7">
    <location>
        <begin position="1"/>
        <end position="27"/>
    </location>
</feature>
<dbReference type="InterPro" id="IPR009056">
    <property type="entry name" value="Cyt_c-like_dom"/>
</dbReference>
<keyword evidence="2 6" id="KW-0349">Heme</keyword>
<organism evidence="9 10">
    <name type="scientific">Undibacterium piscinae</name>
    <dbReference type="NCBI Taxonomy" id="2495591"/>
    <lineage>
        <taxon>Bacteria</taxon>
        <taxon>Pseudomonadati</taxon>
        <taxon>Pseudomonadota</taxon>
        <taxon>Betaproteobacteria</taxon>
        <taxon>Burkholderiales</taxon>
        <taxon>Oxalobacteraceae</taxon>
        <taxon>Undibacterium</taxon>
    </lineage>
</organism>
<proteinExistence type="predicted"/>
<evidence type="ECO:0000256" key="3">
    <source>
        <dbReference type="ARBA" id="ARBA00022723"/>
    </source>
</evidence>
<dbReference type="Pfam" id="PF13442">
    <property type="entry name" value="Cytochrome_CBB3"/>
    <property type="match status" value="1"/>
</dbReference>
<evidence type="ECO:0000256" key="2">
    <source>
        <dbReference type="ARBA" id="ARBA00022617"/>
    </source>
</evidence>
<dbReference type="AlphaFoldDB" id="A0A6M4A624"/>
<name>A0A6M4A624_9BURK</name>
<dbReference type="GO" id="GO:0020037">
    <property type="term" value="F:heme binding"/>
    <property type="evidence" value="ECO:0007669"/>
    <property type="project" value="InterPro"/>
</dbReference>
<dbReference type="GO" id="GO:0009055">
    <property type="term" value="F:electron transfer activity"/>
    <property type="evidence" value="ECO:0007669"/>
    <property type="project" value="InterPro"/>
</dbReference>
<keyword evidence="7" id="KW-0732">Signal</keyword>
<evidence type="ECO:0000256" key="5">
    <source>
        <dbReference type="ARBA" id="ARBA00023004"/>
    </source>
</evidence>
<evidence type="ECO:0000256" key="6">
    <source>
        <dbReference type="PROSITE-ProRule" id="PRU00433"/>
    </source>
</evidence>
<feature type="chain" id="PRO_5026751097" evidence="7">
    <location>
        <begin position="28"/>
        <end position="112"/>
    </location>
</feature>
<keyword evidence="10" id="KW-1185">Reference proteome</keyword>
<reference evidence="9 10" key="1">
    <citation type="journal article" date="2019" name="Int. J. Syst. Evol. Microbiol.">
        <title>Undibacterium piscinae sp. nov., isolated from Korean shiner intestine.</title>
        <authorList>
            <person name="Lee S.Y."/>
            <person name="Kang W."/>
            <person name="Kim P.S."/>
            <person name="Kim H.S."/>
            <person name="Sung H."/>
            <person name="Shin N.R."/>
            <person name="Whon T.W."/>
            <person name="Yun J.H."/>
            <person name="Lee J.Y."/>
            <person name="Lee J.Y."/>
            <person name="Jung M.J."/>
            <person name="Jeong Y.S."/>
            <person name="Tak E.J."/>
            <person name="Han J.E."/>
            <person name="Hyun D.W."/>
            <person name="Kang M.S."/>
            <person name="Lee K.E."/>
            <person name="Lee B.H."/>
            <person name="Bae J.W."/>
        </authorList>
    </citation>
    <scope>NUCLEOTIDE SEQUENCE [LARGE SCALE GENOMIC DNA]</scope>
    <source>
        <strain evidence="9 10">S11R28</strain>
    </source>
</reference>
<dbReference type="InterPro" id="IPR051811">
    <property type="entry name" value="Cytochrome_c550/c551-like"/>
</dbReference>
<evidence type="ECO:0000313" key="9">
    <source>
        <dbReference type="EMBL" id="QJQ06822.1"/>
    </source>
</evidence>
<keyword evidence="4" id="KW-0249">Electron transport</keyword>
<protein>
    <submittedName>
        <fullName evidence="9">Cytochrome c</fullName>
    </submittedName>
</protein>
<dbReference type="PROSITE" id="PS51007">
    <property type="entry name" value="CYTC"/>
    <property type="match status" value="1"/>
</dbReference>
<dbReference type="OrthoDB" id="9805828at2"/>
<dbReference type="InterPro" id="IPR036909">
    <property type="entry name" value="Cyt_c-like_dom_sf"/>
</dbReference>
<evidence type="ECO:0000313" key="10">
    <source>
        <dbReference type="Proteomes" id="UP000274350"/>
    </source>
</evidence>
<keyword evidence="1" id="KW-0813">Transport</keyword>
<keyword evidence="5 6" id="KW-0408">Iron</keyword>
<keyword evidence="3 6" id="KW-0479">Metal-binding</keyword>
<evidence type="ECO:0000256" key="7">
    <source>
        <dbReference type="SAM" id="SignalP"/>
    </source>
</evidence>